<dbReference type="EMBL" id="BJCE01000297">
    <property type="protein sequence ID" value="GCL39680.1"/>
    <property type="molecule type" value="Genomic_DNA"/>
</dbReference>
<evidence type="ECO:0000256" key="1">
    <source>
        <dbReference type="ARBA" id="ARBA00000085"/>
    </source>
</evidence>
<evidence type="ECO:0000256" key="4">
    <source>
        <dbReference type="ARBA" id="ARBA00022777"/>
    </source>
</evidence>
<evidence type="ECO:0000259" key="7">
    <source>
        <dbReference type="PROSITE" id="PS50109"/>
    </source>
</evidence>
<protein>
    <recommendedName>
        <fullName evidence="2">histidine kinase</fullName>
        <ecNumber evidence="2">2.7.13.3</ecNumber>
    </recommendedName>
</protein>
<evidence type="ECO:0000313" key="8">
    <source>
        <dbReference type="EMBL" id="GCL39680.1"/>
    </source>
</evidence>
<dbReference type="AlphaFoldDB" id="A0A480A3R8"/>
<evidence type="ECO:0000256" key="3">
    <source>
        <dbReference type="ARBA" id="ARBA00022679"/>
    </source>
</evidence>
<dbReference type="EC" id="2.7.13.3" evidence="2"/>
<name>A0A480A3R8_9CYAN</name>
<dbReference type="RefSeq" id="WP_137669196.1">
    <property type="nucleotide sequence ID" value="NZ_BJCE01000297.1"/>
</dbReference>
<dbReference type="InterPro" id="IPR036097">
    <property type="entry name" value="HisK_dim/P_sf"/>
</dbReference>
<evidence type="ECO:0000313" key="9">
    <source>
        <dbReference type="Proteomes" id="UP000300142"/>
    </source>
</evidence>
<dbReference type="SUPFAM" id="SSF55874">
    <property type="entry name" value="ATPase domain of HSP90 chaperone/DNA topoisomerase II/histidine kinase"/>
    <property type="match status" value="1"/>
</dbReference>
<dbReference type="Gene3D" id="1.10.287.130">
    <property type="match status" value="1"/>
</dbReference>
<evidence type="ECO:0000256" key="6">
    <source>
        <dbReference type="SAM" id="Phobius"/>
    </source>
</evidence>
<dbReference type="Gene3D" id="3.30.565.10">
    <property type="entry name" value="Histidine kinase-like ATPase, C-terminal domain"/>
    <property type="match status" value="1"/>
</dbReference>
<keyword evidence="9" id="KW-1185">Reference proteome</keyword>
<dbReference type="SMART" id="SM00388">
    <property type="entry name" value="HisKA"/>
    <property type="match status" value="1"/>
</dbReference>
<organism evidence="8 9">
    <name type="scientific">Sphaerospermopsis reniformis</name>
    <dbReference type="NCBI Taxonomy" id="531300"/>
    <lineage>
        <taxon>Bacteria</taxon>
        <taxon>Bacillati</taxon>
        <taxon>Cyanobacteriota</taxon>
        <taxon>Cyanophyceae</taxon>
        <taxon>Nostocales</taxon>
        <taxon>Aphanizomenonaceae</taxon>
        <taxon>Sphaerospermopsis</taxon>
    </lineage>
</organism>
<comment type="caution">
    <text evidence="8">The sequence shown here is derived from an EMBL/GenBank/DDBJ whole genome shotgun (WGS) entry which is preliminary data.</text>
</comment>
<dbReference type="CDD" id="cd00082">
    <property type="entry name" value="HisKA"/>
    <property type="match status" value="1"/>
</dbReference>
<feature type="transmembrane region" description="Helical" evidence="6">
    <location>
        <begin position="6"/>
        <end position="29"/>
    </location>
</feature>
<dbReference type="PANTHER" id="PTHR43711:SF26">
    <property type="entry name" value="SENSOR HISTIDINE KINASE RCSC"/>
    <property type="match status" value="1"/>
</dbReference>
<dbReference type="GO" id="GO:0000155">
    <property type="term" value="F:phosphorelay sensor kinase activity"/>
    <property type="evidence" value="ECO:0007669"/>
    <property type="project" value="InterPro"/>
</dbReference>
<keyword evidence="6" id="KW-0472">Membrane</keyword>
<dbReference type="Pfam" id="PF00512">
    <property type="entry name" value="HisKA"/>
    <property type="match status" value="1"/>
</dbReference>
<feature type="domain" description="Histidine kinase" evidence="7">
    <location>
        <begin position="81"/>
        <end position="316"/>
    </location>
</feature>
<keyword evidence="4 8" id="KW-0418">Kinase</keyword>
<keyword evidence="6" id="KW-0812">Transmembrane</keyword>
<keyword evidence="3" id="KW-0808">Transferase</keyword>
<proteinExistence type="predicted"/>
<dbReference type="InterPro" id="IPR005467">
    <property type="entry name" value="His_kinase_dom"/>
</dbReference>
<dbReference type="Proteomes" id="UP000300142">
    <property type="component" value="Unassembled WGS sequence"/>
</dbReference>
<evidence type="ECO:0000256" key="2">
    <source>
        <dbReference type="ARBA" id="ARBA00012438"/>
    </source>
</evidence>
<dbReference type="InterPro" id="IPR050736">
    <property type="entry name" value="Sensor_HK_Regulatory"/>
</dbReference>
<dbReference type="PANTHER" id="PTHR43711">
    <property type="entry name" value="TWO-COMPONENT HISTIDINE KINASE"/>
    <property type="match status" value="1"/>
</dbReference>
<gene>
    <name evidence="8" type="ORF">SR1949_48080</name>
</gene>
<dbReference type="InterPro" id="IPR003661">
    <property type="entry name" value="HisK_dim/P_dom"/>
</dbReference>
<dbReference type="SUPFAM" id="SSF47384">
    <property type="entry name" value="Homodimeric domain of signal transducing histidine kinase"/>
    <property type="match status" value="1"/>
</dbReference>
<keyword evidence="5" id="KW-0902">Two-component regulatory system</keyword>
<reference evidence="9" key="1">
    <citation type="submission" date="2019-02" db="EMBL/GenBank/DDBJ databases">
        <title>Draft genome sequence of Sphaerospermopsis reniformis NIES-1949.</title>
        <authorList>
            <person name="Yamaguchi H."/>
            <person name="Suzuki S."/>
            <person name="Kawachi M."/>
        </authorList>
    </citation>
    <scope>NUCLEOTIDE SEQUENCE [LARGE SCALE GENOMIC DNA]</scope>
    <source>
        <strain evidence="9">NIES-1949</strain>
    </source>
</reference>
<dbReference type="PROSITE" id="PS50109">
    <property type="entry name" value="HIS_KIN"/>
    <property type="match status" value="1"/>
</dbReference>
<accession>A0A480A3R8</accession>
<keyword evidence="6" id="KW-1133">Transmembrane helix</keyword>
<comment type="catalytic activity">
    <reaction evidence="1">
        <text>ATP + protein L-histidine = ADP + protein N-phospho-L-histidine.</text>
        <dbReference type="EC" id="2.7.13.3"/>
    </reaction>
</comment>
<sequence length="325" mass="36220">MTSLNEWLYLGSGIGLGIGLGIGFCKLFLKSSKSSSIPVEIAPQQQETEVLQKTLDKLNQTQLAYQLAREMSQFQGGFLARTTHELRSPLNGLIGLHQLILNDLCENPEEEREFVGQAYERSLKLLKMIDEILSVARTEHGTNKLHIQPLQLTKVLEEVYKLTYMLAGNRNYPFTISFPKPEIYVLADNRWLRQILVNLIDTTILQMEEGSIHLSSSIAPANTATNNIINNVVHIYLDVPSHAVISSEEINLIASENNTNQENIKDSIEISSGMKLLLNQKLLETMGGKLEIIASPITTAVTQDCSRLQIAIPLVTPEAELLLSE</sequence>
<evidence type="ECO:0000256" key="5">
    <source>
        <dbReference type="ARBA" id="ARBA00023012"/>
    </source>
</evidence>
<dbReference type="InterPro" id="IPR036890">
    <property type="entry name" value="HATPase_C_sf"/>
</dbReference>